<gene>
    <name evidence="2" type="ORF">Cgig2_025074</name>
</gene>
<feature type="region of interest" description="Disordered" evidence="1">
    <location>
        <begin position="112"/>
        <end position="170"/>
    </location>
</feature>
<dbReference type="Proteomes" id="UP001153076">
    <property type="component" value="Unassembled WGS sequence"/>
</dbReference>
<evidence type="ECO:0000256" key="1">
    <source>
        <dbReference type="SAM" id="MobiDB-lite"/>
    </source>
</evidence>
<protein>
    <submittedName>
        <fullName evidence="2">Uncharacterized protein</fullName>
    </submittedName>
</protein>
<reference evidence="2" key="1">
    <citation type="submission" date="2022-04" db="EMBL/GenBank/DDBJ databases">
        <title>Carnegiea gigantea Genome sequencing and assembly v2.</title>
        <authorList>
            <person name="Copetti D."/>
            <person name="Sanderson M.J."/>
            <person name="Burquez A."/>
            <person name="Wojciechowski M.F."/>
        </authorList>
    </citation>
    <scope>NUCLEOTIDE SEQUENCE</scope>
    <source>
        <strain evidence="2">SGP5-SGP5p</strain>
        <tissue evidence="2">Aerial part</tissue>
    </source>
</reference>
<proteinExistence type="predicted"/>
<evidence type="ECO:0000313" key="3">
    <source>
        <dbReference type="Proteomes" id="UP001153076"/>
    </source>
</evidence>
<evidence type="ECO:0000313" key="2">
    <source>
        <dbReference type="EMBL" id="KAJ8429318.1"/>
    </source>
</evidence>
<organism evidence="2 3">
    <name type="scientific">Carnegiea gigantea</name>
    <dbReference type="NCBI Taxonomy" id="171969"/>
    <lineage>
        <taxon>Eukaryota</taxon>
        <taxon>Viridiplantae</taxon>
        <taxon>Streptophyta</taxon>
        <taxon>Embryophyta</taxon>
        <taxon>Tracheophyta</taxon>
        <taxon>Spermatophyta</taxon>
        <taxon>Magnoliopsida</taxon>
        <taxon>eudicotyledons</taxon>
        <taxon>Gunneridae</taxon>
        <taxon>Pentapetalae</taxon>
        <taxon>Caryophyllales</taxon>
        <taxon>Cactineae</taxon>
        <taxon>Cactaceae</taxon>
        <taxon>Cactoideae</taxon>
        <taxon>Echinocereeae</taxon>
        <taxon>Carnegiea</taxon>
    </lineage>
</organism>
<dbReference type="EMBL" id="JAKOGI010000908">
    <property type="protein sequence ID" value="KAJ8429318.1"/>
    <property type="molecule type" value="Genomic_DNA"/>
</dbReference>
<dbReference type="AlphaFoldDB" id="A0A9Q1JQV7"/>
<name>A0A9Q1JQV7_9CARY</name>
<keyword evidence="3" id="KW-1185">Reference proteome</keyword>
<sequence length="170" mass="18874">MFLKAQTLCLSLSKPQLSSSLRQLSFSISSLKQRRNPNFIPLLSAHQPHQVTRLCCCARSLTTTSQLLRCSQPELLASQRVDDDEEWIAIHQRVSYNGDPIQDHVPEFIDITESSGDNGDGNDVEVDVESHVKVKKVKKQASKMATNKEKGNQRRPSPPPTNLGGPQSGK</sequence>
<comment type="caution">
    <text evidence="2">The sequence shown here is derived from an EMBL/GenBank/DDBJ whole genome shotgun (WGS) entry which is preliminary data.</text>
</comment>
<accession>A0A9Q1JQV7</accession>